<organism evidence="1 2">
    <name type="scientific">Knipowitschia caucasica</name>
    <name type="common">Caucasian dwarf goby</name>
    <name type="synonym">Pomatoschistus caucasicus</name>
    <dbReference type="NCBI Taxonomy" id="637954"/>
    <lineage>
        <taxon>Eukaryota</taxon>
        <taxon>Metazoa</taxon>
        <taxon>Chordata</taxon>
        <taxon>Craniata</taxon>
        <taxon>Vertebrata</taxon>
        <taxon>Euteleostomi</taxon>
        <taxon>Actinopterygii</taxon>
        <taxon>Neopterygii</taxon>
        <taxon>Teleostei</taxon>
        <taxon>Neoteleostei</taxon>
        <taxon>Acanthomorphata</taxon>
        <taxon>Gobiaria</taxon>
        <taxon>Gobiiformes</taxon>
        <taxon>Gobioidei</taxon>
        <taxon>Gobiidae</taxon>
        <taxon>Gobiinae</taxon>
        <taxon>Knipowitschia</taxon>
    </lineage>
</organism>
<accession>A0AAV2K0U4</accession>
<dbReference type="Proteomes" id="UP001497482">
    <property type="component" value="Chromosome 15"/>
</dbReference>
<dbReference type="EMBL" id="OZ035837">
    <property type="protein sequence ID" value="CAL1581610.1"/>
    <property type="molecule type" value="Genomic_DNA"/>
</dbReference>
<gene>
    <name evidence="1" type="ORF">KC01_LOCUS12356</name>
</gene>
<evidence type="ECO:0000313" key="1">
    <source>
        <dbReference type="EMBL" id="CAL1581610.1"/>
    </source>
</evidence>
<evidence type="ECO:0000313" key="2">
    <source>
        <dbReference type="Proteomes" id="UP001497482"/>
    </source>
</evidence>
<reference evidence="1 2" key="1">
    <citation type="submission" date="2024-04" db="EMBL/GenBank/DDBJ databases">
        <authorList>
            <person name="Waldvogel A.-M."/>
            <person name="Schoenle A."/>
        </authorList>
    </citation>
    <scope>NUCLEOTIDE SEQUENCE [LARGE SCALE GENOMIC DNA]</scope>
</reference>
<proteinExistence type="predicted"/>
<sequence>MKKYKHLMYFLLMGGAATLCMFLLQPQDDRHLQTQEQRKNSLQEMCGFQDNNPTLEHLTSAHLRQFIVDDKHNLIYCFIPKLPRRLPLAPSPRRWPLFFATPVAARSDTTPVVCFDNDFDHAGGLLRHAPHQFSLLYSTA</sequence>
<protein>
    <submittedName>
        <fullName evidence="1">Uncharacterized protein</fullName>
    </submittedName>
</protein>
<keyword evidence="2" id="KW-1185">Reference proteome</keyword>
<dbReference type="AlphaFoldDB" id="A0AAV2K0U4"/>
<name>A0AAV2K0U4_KNICA</name>